<name>A0A7M1RZW3_9CAUD</name>
<dbReference type="KEGG" id="vg:65131458"/>
<organism evidence="1 2">
    <name type="scientific">uncultured phage cr114_1</name>
    <dbReference type="NCBI Taxonomy" id="2772088"/>
    <lineage>
        <taxon>Viruses</taxon>
        <taxon>Duplodnaviria</taxon>
        <taxon>Heunggongvirae</taxon>
        <taxon>Uroviricota</taxon>
        <taxon>Caudoviricetes</taxon>
        <taxon>Crassvirales</taxon>
        <taxon>Suoliviridae</taxon>
        <taxon>Uncouvirinae</taxon>
        <taxon>Aurodevirus</taxon>
        <taxon>Aurodevirus intestinalis</taxon>
    </lineage>
</organism>
<keyword evidence="2" id="KW-1185">Reference proteome</keyword>
<dbReference type="RefSeq" id="YP_010112966.1">
    <property type="nucleotide sequence ID" value="NC_055897.1"/>
</dbReference>
<sequence>MNGIKQGTNSVNKAYLGTNLIMGGGNVVKKVGEGFPGSNGIVINLTNDTIIIALTEDSTYEHEITLLPNSTFALWVDRSKGSLFLCDINPSTSEHSNYNFSLLFFSSSGSTNSGTSTTEQSYLFEIDSSFEETTIAYITSAA</sequence>
<dbReference type="Proteomes" id="UP000593725">
    <property type="component" value="Segment"/>
</dbReference>
<dbReference type="EMBL" id="MT774404">
    <property type="protein sequence ID" value="QOR59993.1"/>
    <property type="molecule type" value="Genomic_DNA"/>
</dbReference>
<proteinExistence type="predicted"/>
<reference evidence="1 2" key="1">
    <citation type="submission" date="2020-07" db="EMBL/GenBank/DDBJ databases">
        <title>Taxonomic proposal: Crassvirales, a new order of highly abundant and diverse bacterial viruses.</title>
        <authorList>
            <person name="Shkoporov A.N."/>
            <person name="Stockdale S.R."/>
            <person name="Guerin E."/>
            <person name="Ross R.P."/>
            <person name="Hill C."/>
        </authorList>
    </citation>
    <scope>NUCLEOTIDE SEQUENCE [LARGE SCALE GENOMIC DNA]</scope>
</reference>
<evidence type="ECO:0000313" key="2">
    <source>
        <dbReference type="Proteomes" id="UP000593725"/>
    </source>
</evidence>
<dbReference type="GeneID" id="65131458"/>
<accession>A0A7M1RZW3</accession>
<protein>
    <submittedName>
        <fullName evidence="1">Uncharacterized protein</fullName>
    </submittedName>
</protein>
<evidence type="ECO:0000313" key="1">
    <source>
        <dbReference type="EMBL" id="QOR59993.1"/>
    </source>
</evidence>